<dbReference type="InterPro" id="IPR008769">
    <property type="entry name" value="PhaF_PhaI"/>
</dbReference>
<evidence type="ECO:0000313" key="1">
    <source>
        <dbReference type="EMBL" id="KAB0664658.1"/>
    </source>
</evidence>
<evidence type="ECO:0000313" key="2">
    <source>
        <dbReference type="Proteomes" id="UP000420562"/>
    </source>
</evidence>
<name>A0A7J4ZP97_9BACT</name>
<accession>A0A7J4ZP97</accession>
<proteinExistence type="predicted"/>
<gene>
    <name evidence="1" type="ORF">F6V25_11345</name>
</gene>
<organism evidence="1 2">
    <name type="scientific">Oryzomonas japonica</name>
    <dbReference type="NCBI Taxonomy" id="2603858"/>
    <lineage>
        <taxon>Bacteria</taxon>
        <taxon>Pseudomonadati</taxon>
        <taxon>Thermodesulfobacteriota</taxon>
        <taxon>Desulfuromonadia</taxon>
        <taxon>Geobacterales</taxon>
        <taxon>Geobacteraceae</taxon>
        <taxon>Oryzomonas</taxon>
    </lineage>
</organism>
<comment type="caution">
    <text evidence="1">The sequence shown here is derived from an EMBL/GenBank/DDBJ whole genome shotgun (WGS) entry which is preliminary data.</text>
</comment>
<dbReference type="Pfam" id="PF05597">
    <property type="entry name" value="Phasin"/>
    <property type="match status" value="1"/>
</dbReference>
<protein>
    <submittedName>
        <fullName evidence="1">Phasin superfamily protein</fullName>
    </submittedName>
</protein>
<dbReference type="AlphaFoldDB" id="A0A7J4ZP97"/>
<dbReference type="EMBL" id="VZQZ01000007">
    <property type="protein sequence ID" value="KAB0664658.1"/>
    <property type="molecule type" value="Genomic_DNA"/>
</dbReference>
<sequence length="98" mass="11129">MLDLLEKTVMTAIGAAAITQKKAEELVSEMKEKYKVSEDEGRSFVDRVQGIAQESKDKIREMAETEVRKVVDKLGLVSRDEYERLVARVQELEARNNG</sequence>
<reference evidence="1 2" key="1">
    <citation type="submission" date="2019-09" db="EMBL/GenBank/DDBJ databases">
        <title>Geobacter sp. Red96, a novel strain isolated from paddy soil.</title>
        <authorList>
            <person name="Xu Z."/>
            <person name="Masuda Y."/>
            <person name="Itoh H."/>
            <person name="Senoo K."/>
        </authorList>
    </citation>
    <scope>NUCLEOTIDE SEQUENCE [LARGE SCALE GENOMIC DNA]</scope>
    <source>
        <strain evidence="1 2">Red96</strain>
    </source>
</reference>
<dbReference type="Proteomes" id="UP000420562">
    <property type="component" value="Unassembled WGS sequence"/>
</dbReference>
<keyword evidence="2" id="KW-1185">Reference proteome</keyword>
<dbReference type="RefSeq" id="WP_151128681.1">
    <property type="nucleotide sequence ID" value="NZ_VZQZ01000007.1"/>
</dbReference>